<accession>A0A931HV95</accession>
<dbReference type="Proteomes" id="UP000614490">
    <property type="component" value="Unassembled WGS sequence"/>
</dbReference>
<dbReference type="RefSeq" id="WP_197316628.1">
    <property type="nucleotide sequence ID" value="NZ_JADZSC010000001.1"/>
</dbReference>
<dbReference type="Pfam" id="PF13262">
    <property type="entry name" value="DUF4054"/>
    <property type="match status" value="1"/>
</dbReference>
<reference evidence="1 2" key="1">
    <citation type="journal article" date="2005" name="Int. J. Syst. Evol. Microbiol.">
        <title>Halobacillus yeomjeoni sp. nov., isolated from a marine solar saltern in Korea.</title>
        <authorList>
            <person name="Yoon J.H."/>
            <person name="Kang S.J."/>
            <person name="Lee C.H."/>
            <person name="Oh H.W."/>
            <person name="Oh T.K."/>
        </authorList>
    </citation>
    <scope>NUCLEOTIDE SEQUENCE [LARGE SCALE GENOMIC DNA]</scope>
    <source>
        <strain evidence="1 2">KCTC 3957</strain>
    </source>
</reference>
<protein>
    <submittedName>
        <fullName evidence="1">DUF4054 domain-containing protein</fullName>
    </submittedName>
</protein>
<evidence type="ECO:0000313" key="2">
    <source>
        <dbReference type="Proteomes" id="UP000614490"/>
    </source>
</evidence>
<dbReference type="AlphaFoldDB" id="A0A931HV95"/>
<proteinExistence type="predicted"/>
<evidence type="ECO:0000313" key="1">
    <source>
        <dbReference type="EMBL" id="MBH0230061.1"/>
    </source>
</evidence>
<sequence length="71" mass="8336">MADTTPEKVRAIAKHLKKVEETTLQMYIDDAKLEIERHKVAAKYYDKLQRYLAAHFAALDYRRPETQKIGD</sequence>
<keyword evidence="2" id="KW-1185">Reference proteome</keyword>
<name>A0A931HV95_9BACI</name>
<comment type="caution">
    <text evidence="1">The sequence shown here is derived from an EMBL/GenBank/DDBJ whole genome shotgun (WGS) entry which is preliminary data.</text>
</comment>
<dbReference type="InterPro" id="IPR025127">
    <property type="entry name" value="DUF4054"/>
</dbReference>
<gene>
    <name evidence="1" type="ORF">H0267_07505</name>
</gene>
<dbReference type="EMBL" id="JADZSC010000001">
    <property type="protein sequence ID" value="MBH0230061.1"/>
    <property type="molecule type" value="Genomic_DNA"/>
</dbReference>
<organism evidence="1 2">
    <name type="scientific">Halobacillus yeomjeoni</name>
    <dbReference type="NCBI Taxonomy" id="311194"/>
    <lineage>
        <taxon>Bacteria</taxon>
        <taxon>Bacillati</taxon>
        <taxon>Bacillota</taxon>
        <taxon>Bacilli</taxon>
        <taxon>Bacillales</taxon>
        <taxon>Bacillaceae</taxon>
        <taxon>Halobacillus</taxon>
    </lineage>
</organism>